<dbReference type="SUPFAM" id="SSF64158">
    <property type="entry name" value="2,3-Bisphosphoglycerate-independent phosphoglycerate mutase, substrate-binding domain"/>
    <property type="match status" value="1"/>
</dbReference>
<evidence type="ECO:0000256" key="13">
    <source>
        <dbReference type="PIRSR" id="PIRSR001492-3"/>
    </source>
</evidence>
<feature type="domain" description="BPG-independent PGAM N-terminal" evidence="15">
    <location>
        <begin position="83"/>
        <end position="295"/>
    </location>
</feature>
<feature type="binding site" evidence="10 13">
    <location>
        <position position="398"/>
    </location>
    <ligand>
        <name>Mn(2+)</name>
        <dbReference type="ChEBI" id="CHEBI:29035"/>
        <label>1</label>
    </ligand>
</feature>
<dbReference type="NCBIfam" id="TIGR01307">
    <property type="entry name" value="pgm_bpd_ind"/>
    <property type="match status" value="1"/>
</dbReference>
<reference evidence="17" key="1">
    <citation type="submission" date="2017-09" db="EMBL/GenBank/DDBJ databases">
        <authorList>
            <person name="Regsiter A."/>
            <person name="William W."/>
        </authorList>
    </citation>
    <scope>NUCLEOTIDE SEQUENCE [LARGE SCALE GENOMIC DNA]</scope>
    <source>
        <strain evidence="17">500-1</strain>
    </source>
</reference>
<keyword evidence="6 10" id="KW-0324">Glycolysis</keyword>
<dbReference type="InterPro" id="IPR011258">
    <property type="entry name" value="BPG-indep_PGM_N"/>
</dbReference>
<feature type="binding site" evidence="10 12">
    <location>
        <begin position="258"/>
        <end position="261"/>
    </location>
    <ligand>
        <name>substrate</name>
    </ligand>
</feature>
<feature type="binding site" evidence="10 12">
    <location>
        <position position="332"/>
    </location>
    <ligand>
        <name>substrate</name>
    </ligand>
</feature>
<accession>A0A2C8F6W7</accession>
<evidence type="ECO:0000313" key="16">
    <source>
        <dbReference type="EMBL" id="SOB57782.1"/>
    </source>
</evidence>
<evidence type="ECO:0000256" key="7">
    <source>
        <dbReference type="ARBA" id="ARBA00023211"/>
    </source>
</evidence>
<dbReference type="EC" id="5.4.2.12" evidence="4 10"/>
<evidence type="ECO:0000256" key="1">
    <source>
        <dbReference type="ARBA" id="ARBA00000370"/>
    </source>
</evidence>
<evidence type="ECO:0000313" key="17">
    <source>
        <dbReference type="Proteomes" id="UP000219215"/>
    </source>
</evidence>
<dbReference type="UniPathway" id="UPA00109">
    <property type="reaction ID" value="UER00186"/>
</dbReference>
<organism evidence="16 17">
    <name type="scientific">Pseudodesulfovibrio profundus</name>
    <dbReference type="NCBI Taxonomy" id="57320"/>
    <lineage>
        <taxon>Bacteria</taxon>
        <taxon>Pseudomonadati</taxon>
        <taxon>Thermodesulfobacteriota</taxon>
        <taxon>Desulfovibrionia</taxon>
        <taxon>Desulfovibrionales</taxon>
        <taxon>Desulfovibrionaceae</taxon>
    </lineage>
</organism>
<dbReference type="HAMAP" id="MF_01038">
    <property type="entry name" value="GpmI"/>
    <property type="match status" value="1"/>
</dbReference>
<feature type="binding site" evidence="10 12">
    <location>
        <begin position="154"/>
        <end position="155"/>
    </location>
    <ligand>
        <name>substrate</name>
    </ligand>
</feature>
<feature type="domain" description="Metalloenzyme" evidence="14">
    <location>
        <begin position="5"/>
        <end position="495"/>
    </location>
</feature>
<keyword evidence="17" id="KW-1185">Reference proteome</keyword>
<dbReference type="GO" id="GO:0006007">
    <property type="term" value="P:glucose catabolic process"/>
    <property type="evidence" value="ECO:0007669"/>
    <property type="project" value="InterPro"/>
</dbReference>
<dbReference type="AlphaFoldDB" id="A0A2C8F6W7"/>
<feature type="binding site" evidence="10 13">
    <location>
        <position position="63"/>
    </location>
    <ligand>
        <name>Mn(2+)</name>
        <dbReference type="ChEBI" id="CHEBI:29035"/>
        <label>2</label>
    </ligand>
</feature>
<dbReference type="Proteomes" id="UP000219215">
    <property type="component" value="Chromosome DPRO"/>
</dbReference>
<feature type="binding site" evidence="10 13">
    <location>
        <position position="440"/>
    </location>
    <ligand>
        <name>Mn(2+)</name>
        <dbReference type="ChEBI" id="CHEBI:29035"/>
        <label>2</label>
    </ligand>
</feature>
<comment type="pathway">
    <text evidence="2 10">Carbohydrate degradation; glycolysis; pyruvate from D-glyceraldehyde 3-phosphate: step 3/5.</text>
</comment>
<sequence length="509" mass="55745">MAEPKKTLLLILDGWGIAPDGEGNCVSNAATPYLDKVLGAYPHTELRCSGRDVGLPDGFMGNSEVGHMNIGGGRVIYQDMTRIDMAIEQGEFAGNPTLVELFRKTKAGSGRLHLMGLVSDGGVHSHQNHIYALLEAAKQYGLEEVFIHVFLDGRDTPPTSGLGYTRQLMEKMAELGIGKIATISGRYWAMDRDNRFERVEVAYKAMVDGEGVQMSDPLTGIQASYDVGENDEFVKPGVVSGVDGSIGDNDGVFFFNFRADRAREISRALFEPEFAEFARNRRPKFAEFATMTQYESSFPLPNAFPPESYDSTLGEVVSGLGMKQLRIAETEKYAHVTYFLNCGREEPFENEDRVMVPSPREVATYDQKPQMSADEVADILVDKFEEYDLCVCNLANLDMVGHTGIISAAMEACVTVDGCVKRIVETVLDKGGRVLLTADHGNAEQMIAEDGTPHTAHSTNPVPFVYIEQGCEDATLEKGILGDIAPTILGLWGVDQPQAMTGKQLIKRG</sequence>
<keyword evidence="8 10" id="KW-0413">Isomerase</keyword>
<feature type="binding site" evidence="10 13">
    <location>
        <position position="402"/>
    </location>
    <ligand>
        <name>Mn(2+)</name>
        <dbReference type="ChEBI" id="CHEBI:29035"/>
        <label>1</label>
    </ligand>
</feature>
<evidence type="ECO:0000256" key="4">
    <source>
        <dbReference type="ARBA" id="ARBA00012026"/>
    </source>
</evidence>
<evidence type="ECO:0000256" key="3">
    <source>
        <dbReference type="ARBA" id="ARBA00008819"/>
    </source>
</evidence>
<evidence type="ECO:0000256" key="5">
    <source>
        <dbReference type="ARBA" id="ARBA00022723"/>
    </source>
</evidence>
<proteinExistence type="inferred from homology"/>
<comment type="catalytic activity">
    <reaction evidence="1 10">
        <text>(2R)-2-phosphoglycerate = (2R)-3-phosphoglycerate</text>
        <dbReference type="Rhea" id="RHEA:15901"/>
        <dbReference type="ChEBI" id="CHEBI:58272"/>
        <dbReference type="ChEBI" id="CHEBI:58289"/>
        <dbReference type="EC" id="5.4.2.12"/>
    </reaction>
</comment>
<dbReference type="GO" id="GO:0004619">
    <property type="term" value="F:phosphoglycerate mutase activity"/>
    <property type="evidence" value="ECO:0007669"/>
    <property type="project" value="UniProtKB-UniRule"/>
</dbReference>
<dbReference type="Pfam" id="PF06415">
    <property type="entry name" value="iPGM_N"/>
    <property type="match status" value="1"/>
</dbReference>
<dbReference type="EMBL" id="LT907975">
    <property type="protein sequence ID" value="SOB57782.1"/>
    <property type="molecule type" value="Genomic_DNA"/>
</dbReference>
<feature type="binding site" evidence="10 12">
    <location>
        <position position="186"/>
    </location>
    <ligand>
        <name>substrate</name>
    </ligand>
</feature>
<keyword evidence="7 10" id="KW-0464">Manganese</keyword>
<evidence type="ECO:0000256" key="10">
    <source>
        <dbReference type="HAMAP-Rule" id="MF_01038"/>
    </source>
</evidence>
<evidence type="ECO:0000256" key="11">
    <source>
        <dbReference type="PIRSR" id="PIRSR001492-1"/>
    </source>
</evidence>
<evidence type="ECO:0000256" key="9">
    <source>
        <dbReference type="ARBA" id="ARBA00071648"/>
    </source>
</evidence>
<dbReference type="Pfam" id="PF01676">
    <property type="entry name" value="Metalloenzyme"/>
    <property type="match status" value="1"/>
</dbReference>
<dbReference type="OrthoDB" id="9800863at2"/>
<dbReference type="SUPFAM" id="SSF53649">
    <property type="entry name" value="Alkaline phosphatase-like"/>
    <property type="match status" value="1"/>
</dbReference>
<comment type="cofactor">
    <cofactor evidence="10">
        <name>Mn(2+)</name>
        <dbReference type="ChEBI" id="CHEBI:29035"/>
    </cofactor>
    <text evidence="10">Binds 2 manganese ions per subunit.</text>
</comment>
<evidence type="ECO:0000259" key="14">
    <source>
        <dbReference type="Pfam" id="PF01676"/>
    </source>
</evidence>
<protein>
    <recommendedName>
        <fullName evidence="9 10">2,3-bisphosphoglycerate-independent phosphoglycerate mutase</fullName>
        <shortName evidence="10">BPG-independent PGAM</shortName>
        <shortName evidence="10">Phosphoglyceromutase</shortName>
        <shortName evidence="10">iPGM</shortName>
        <ecNumber evidence="4 10">5.4.2.12</ecNumber>
    </recommendedName>
</protein>
<feature type="binding site" evidence="10 13">
    <location>
        <position position="439"/>
    </location>
    <ligand>
        <name>Mn(2+)</name>
        <dbReference type="ChEBI" id="CHEBI:29035"/>
        <label>2</label>
    </ligand>
</feature>
<dbReference type="FunFam" id="3.40.1450.10:FF:000001">
    <property type="entry name" value="2,3-bisphosphoglycerate-independent phosphoglycerate mutase"/>
    <property type="match status" value="1"/>
</dbReference>
<dbReference type="InterPro" id="IPR017850">
    <property type="entry name" value="Alkaline_phosphatase_core_sf"/>
</dbReference>
<dbReference type="PANTHER" id="PTHR31637">
    <property type="entry name" value="2,3-BISPHOSPHOGLYCERATE-INDEPENDENT PHOSPHOGLYCERATE MUTASE"/>
    <property type="match status" value="1"/>
</dbReference>
<dbReference type="InterPro" id="IPR006124">
    <property type="entry name" value="Metalloenzyme"/>
</dbReference>
<feature type="binding site" evidence="10 13">
    <location>
        <position position="13"/>
    </location>
    <ligand>
        <name>Mn(2+)</name>
        <dbReference type="ChEBI" id="CHEBI:29035"/>
        <label>2</label>
    </ligand>
</feature>
<feature type="binding site" evidence="10 12">
    <location>
        <position position="124"/>
    </location>
    <ligand>
        <name>substrate</name>
    </ligand>
</feature>
<dbReference type="Gene3D" id="3.40.1450.10">
    <property type="entry name" value="BPG-independent phosphoglycerate mutase, domain B"/>
    <property type="match status" value="1"/>
</dbReference>
<dbReference type="InterPro" id="IPR036646">
    <property type="entry name" value="PGAM_B_sf"/>
</dbReference>
<dbReference type="RefSeq" id="WP_097010976.1">
    <property type="nucleotide sequence ID" value="NZ_LT907975.1"/>
</dbReference>
<dbReference type="PANTHER" id="PTHR31637:SF0">
    <property type="entry name" value="2,3-BISPHOSPHOGLYCERATE-INDEPENDENT PHOSPHOGLYCERATE MUTASE"/>
    <property type="match status" value="1"/>
</dbReference>
<dbReference type="InterPro" id="IPR005995">
    <property type="entry name" value="Pgm_bpd_ind"/>
</dbReference>
<feature type="binding site" evidence="10 12">
    <location>
        <position position="192"/>
    </location>
    <ligand>
        <name>substrate</name>
    </ligand>
</feature>
<name>A0A2C8F6W7_9BACT</name>
<comment type="subunit">
    <text evidence="10">Monomer.</text>
</comment>
<evidence type="ECO:0000259" key="15">
    <source>
        <dbReference type="Pfam" id="PF06415"/>
    </source>
</evidence>
<evidence type="ECO:0000256" key="2">
    <source>
        <dbReference type="ARBA" id="ARBA00004798"/>
    </source>
</evidence>
<feature type="binding site" evidence="10 13">
    <location>
        <position position="457"/>
    </location>
    <ligand>
        <name>Mn(2+)</name>
        <dbReference type="ChEBI" id="CHEBI:29035"/>
        <label>1</label>
    </ligand>
</feature>
<feature type="active site" description="Phosphoserine intermediate" evidence="10 11">
    <location>
        <position position="63"/>
    </location>
</feature>
<comment type="function">
    <text evidence="10">Catalyzes the interconversion of 2-phosphoglycerate and 3-phosphoglycerate.</text>
</comment>
<evidence type="ECO:0000256" key="8">
    <source>
        <dbReference type="ARBA" id="ARBA00023235"/>
    </source>
</evidence>
<evidence type="ECO:0000256" key="6">
    <source>
        <dbReference type="ARBA" id="ARBA00023152"/>
    </source>
</evidence>
<keyword evidence="5 10" id="KW-0479">Metal-binding</keyword>
<dbReference type="GO" id="GO:0030145">
    <property type="term" value="F:manganese ion binding"/>
    <property type="evidence" value="ECO:0007669"/>
    <property type="project" value="UniProtKB-UniRule"/>
</dbReference>
<comment type="similarity">
    <text evidence="3 10">Belongs to the BPG-independent phosphoglycerate mutase family.</text>
</comment>
<dbReference type="GO" id="GO:0005829">
    <property type="term" value="C:cytosol"/>
    <property type="evidence" value="ECO:0007669"/>
    <property type="project" value="TreeGrafter"/>
</dbReference>
<dbReference type="PIRSF" id="PIRSF001492">
    <property type="entry name" value="IPGAM"/>
    <property type="match status" value="1"/>
</dbReference>
<dbReference type="CDD" id="cd16010">
    <property type="entry name" value="iPGM"/>
    <property type="match status" value="1"/>
</dbReference>
<dbReference type="KEGG" id="pprf:DPRO_0891"/>
<gene>
    <name evidence="10 16" type="primary">gpmI</name>
    <name evidence="16" type="ORF">DPRO_0891</name>
</gene>
<evidence type="ECO:0000256" key="12">
    <source>
        <dbReference type="PIRSR" id="PIRSR001492-2"/>
    </source>
</evidence>
<dbReference type="Gene3D" id="3.40.720.10">
    <property type="entry name" value="Alkaline Phosphatase, subunit A"/>
    <property type="match status" value="1"/>
</dbReference>
<dbReference type="GO" id="GO:0006096">
    <property type="term" value="P:glycolytic process"/>
    <property type="evidence" value="ECO:0007669"/>
    <property type="project" value="UniProtKB-UniRule"/>
</dbReference>